<proteinExistence type="predicted"/>
<feature type="compositionally biased region" description="Polar residues" evidence="1">
    <location>
        <begin position="1"/>
        <end position="32"/>
    </location>
</feature>
<dbReference type="EMBL" id="CAJVPV010006678">
    <property type="protein sequence ID" value="CAG8608634.1"/>
    <property type="molecule type" value="Genomic_DNA"/>
</dbReference>
<dbReference type="AlphaFoldDB" id="A0A9N9GHJ7"/>
<organism evidence="2 3">
    <name type="scientific">Acaulospora morrowiae</name>
    <dbReference type="NCBI Taxonomy" id="94023"/>
    <lineage>
        <taxon>Eukaryota</taxon>
        <taxon>Fungi</taxon>
        <taxon>Fungi incertae sedis</taxon>
        <taxon>Mucoromycota</taxon>
        <taxon>Glomeromycotina</taxon>
        <taxon>Glomeromycetes</taxon>
        <taxon>Diversisporales</taxon>
        <taxon>Acaulosporaceae</taxon>
        <taxon>Acaulospora</taxon>
    </lineage>
</organism>
<name>A0A9N9GHJ7_9GLOM</name>
<sequence>EPISTVYTEVSSMSSQTSYDNTQNARPTSDNPAQIPPFQGQNPHPEVNPSNKFDIINGNTFSQQELIVKEKPFVETLFNGDSNEQEVLEYTIAHII</sequence>
<keyword evidence="3" id="KW-1185">Reference proteome</keyword>
<feature type="region of interest" description="Disordered" evidence="1">
    <location>
        <begin position="1"/>
        <end position="52"/>
    </location>
</feature>
<evidence type="ECO:0000313" key="2">
    <source>
        <dbReference type="EMBL" id="CAG8608634.1"/>
    </source>
</evidence>
<reference evidence="2" key="1">
    <citation type="submission" date="2021-06" db="EMBL/GenBank/DDBJ databases">
        <authorList>
            <person name="Kallberg Y."/>
            <person name="Tangrot J."/>
            <person name="Rosling A."/>
        </authorList>
    </citation>
    <scope>NUCLEOTIDE SEQUENCE</scope>
    <source>
        <strain evidence="2">CL551</strain>
    </source>
</reference>
<evidence type="ECO:0000313" key="3">
    <source>
        <dbReference type="Proteomes" id="UP000789342"/>
    </source>
</evidence>
<accession>A0A9N9GHJ7</accession>
<protein>
    <submittedName>
        <fullName evidence="2">10643_t:CDS:1</fullName>
    </submittedName>
</protein>
<feature type="non-terminal residue" evidence="2">
    <location>
        <position position="1"/>
    </location>
</feature>
<evidence type="ECO:0000256" key="1">
    <source>
        <dbReference type="SAM" id="MobiDB-lite"/>
    </source>
</evidence>
<gene>
    <name evidence="2" type="ORF">AMORRO_LOCUS8115</name>
</gene>
<comment type="caution">
    <text evidence="2">The sequence shown here is derived from an EMBL/GenBank/DDBJ whole genome shotgun (WGS) entry which is preliminary data.</text>
</comment>
<dbReference type="Proteomes" id="UP000789342">
    <property type="component" value="Unassembled WGS sequence"/>
</dbReference>